<dbReference type="Pfam" id="PF01311">
    <property type="entry name" value="Bac_export_1"/>
    <property type="match status" value="1"/>
</dbReference>
<organism evidence="8 9">
    <name type="scientific">Legionella drozanskii LLAP-1</name>
    <dbReference type="NCBI Taxonomy" id="1212489"/>
    <lineage>
        <taxon>Bacteria</taxon>
        <taxon>Pseudomonadati</taxon>
        <taxon>Pseudomonadota</taxon>
        <taxon>Gammaproteobacteria</taxon>
        <taxon>Legionellales</taxon>
        <taxon>Legionellaceae</taxon>
        <taxon>Legionella</taxon>
    </lineage>
</organism>
<evidence type="ECO:0000256" key="7">
    <source>
        <dbReference type="SAM" id="Phobius"/>
    </source>
</evidence>
<dbReference type="OrthoDB" id="7014237at2"/>
<evidence type="ECO:0000256" key="3">
    <source>
        <dbReference type="ARBA" id="ARBA00022475"/>
    </source>
</evidence>
<keyword evidence="6 7" id="KW-0472">Membrane</keyword>
<feature type="transmembrane region" description="Helical" evidence="7">
    <location>
        <begin position="120"/>
        <end position="136"/>
    </location>
</feature>
<feature type="transmembrane region" description="Helical" evidence="7">
    <location>
        <begin position="38"/>
        <end position="58"/>
    </location>
</feature>
<accession>A0A0W0SWV4</accession>
<keyword evidence="5 7" id="KW-1133">Transmembrane helix</keyword>
<protein>
    <submittedName>
        <fullName evidence="8">Flagellar biosynthetic protein fliR</fullName>
    </submittedName>
</protein>
<keyword evidence="4 7" id="KW-0812">Transmembrane</keyword>
<evidence type="ECO:0000256" key="4">
    <source>
        <dbReference type="ARBA" id="ARBA00022692"/>
    </source>
</evidence>
<keyword evidence="8" id="KW-0969">Cilium</keyword>
<proteinExistence type="inferred from homology"/>
<dbReference type="PATRIC" id="fig|1212489.4.peg.1478"/>
<feature type="transmembrane region" description="Helical" evidence="7">
    <location>
        <begin position="142"/>
        <end position="161"/>
    </location>
</feature>
<evidence type="ECO:0000256" key="2">
    <source>
        <dbReference type="ARBA" id="ARBA00009772"/>
    </source>
</evidence>
<keyword evidence="3" id="KW-1003">Cell membrane</keyword>
<keyword evidence="8" id="KW-0282">Flagellum</keyword>
<feature type="transmembrane region" description="Helical" evidence="7">
    <location>
        <begin position="6"/>
        <end position="26"/>
    </location>
</feature>
<evidence type="ECO:0000256" key="5">
    <source>
        <dbReference type="ARBA" id="ARBA00022989"/>
    </source>
</evidence>
<evidence type="ECO:0000313" key="9">
    <source>
        <dbReference type="Proteomes" id="UP000054736"/>
    </source>
</evidence>
<name>A0A0W0SWV4_9GAMM</name>
<dbReference type="PANTHER" id="PTHR30065:SF1">
    <property type="entry name" value="SURFACE PRESENTATION OF ANTIGENS PROTEIN SPAR"/>
    <property type="match status" value="1"/>
</dbReference>
<keyword evidence="8" id="KW-0966">Cell projection</keyword>
<comment type="similarity">
    <text evidence="2">Belongs to the FliR/MopE/SpaR family.</text>
</comment>
<dbReference type="RefSeq" id="WP_058495696.1">
    <property type="nucleotide sequence ID" value="NZ_CAAAIU010000002.1"/>
</dbReference>
<dbReference type="PRINTS" id="PR00953">
    <property type="entry name" value="TYPE3IMRPROT"/>
</dbReference>
<comment type="caution">
    <text evidence="8">The sequence shown here is derived from an EMBL/GenBank/DDBJ whole genome shotgun (WGS) entry which is preliminary data.</text>
</comment>
<keyword evidence="9" id="KW-1185">Reference proteome</keyword>
<dbReference type="STRING" id="1212489.Ldro_1399"/>
<feature type="transmembrane region" description="Helical" evidence="7">
    <location>
        <begin position="78"/>
        <end position="99"/>
    </location>
</feature>
<sequence>MITIATPTLSAVFLAAIRIGVVLIFTPIQAIRQLPTSLRFILVLMLSIFLVSHLSLTVGDSNETALVAKALVELANGLILSLSLYAAFAIFQITGQLIECQMGLNALAIFNPSEHSQDPLTSRLLTMFAVLFFFSLDGHHRLIQGLAYSLTVIPLGKFTLINHFNLLINQFKLVFIFSWMIASPILIGLGLIELCAAIITRNMPQISTYFLALPIKILFGFFLFSLVLNHINPLMEHIFNLCFQTWDEVMS</sequence>
<dbReference type="Proteomes" id="UP000054736">
    <property type="component" value="Unassembled WGS sequence"/>
</dbReference>
<gene>
    <name evidence="8" type="primary">fliR_1</name>
    <name evidence="8" type="ORF">Ldro_1399</name>
</gene>
<dbReference type="PANTHER" id="PTHR30065">
    <property type="entry name" value="FLAGELLAR BIOSYNTHETIC PROTEIN FLIR"/>
    <property type="match status" value="1"/>
</dbReference>
<evidence type="ECO:0000256" key="6">
    <source>
        <dbReference type="ARBA" id="ARBA00023136"/>
    </source>
</evidence>
<reference evidence="8 9" key="1">
    <citation type="submission" date="2015-11" db="EMBL/GenBank/DDBJ databases">
        <title>Genomic analysis of 38 Legionella species identifies large and diverse effector repertoires.</title>
        <authorList>
            <person name="Burstein D."/>
            <person name="Amaro F."/>
            <person name="Zusman T."/>
            <person name="Lifshitz Z."/>
            <person name="Cohen O."/>
            <person name="Gilbert J.A."/>
            <person name="Pupko T."/>
            <person name="Shuman H.A."/>
            <person name="Segal G."/>
        </authorList>
    </citation>
    <scope>NUCLEOTIDE SEQUENCE [LARGE SCALE GENOMIC DNA]</scope>
    <source>
        <strain evidence="8 9">ATCC 700990</strain>
    </source>
</reference>
<dbReference type="GO" id="GO:0006605">
    <property type="term" value="P:protein targeting"/>
    <property type="evidence" value="ECO:0007669"/>
    <property type="project" value="InterPro"/>
</dbReference>
<evidence type="ECO:0000256" key="1">
    <source>
        <dbReference type="ARBA" id="ARBA00004651"/>
    </source>
</evidence>
<feature type="transmembrane region" description="Helical" evidence="7">
    <location>
        <begin position="206"/>
        <end position="228"/>
    </location>
</feature>
<dbReference type="GO" id="GO:0005886">
    <property type="term" value="C:plasma membrane"/>
    <property type="evidence" value="ECO:0007669"/>
    <property type="project" value="UniProtKB-SubCell"/>
</dbReference>
<evidence type="ECO:0000313" key="8">
    <source>
        <dbReference type="EMBL" id="KTC87780.1"/>
    </source>
</evidence>
<dbReference type="EMBL" id="LNXY01000020">
    <property type="protein sequence ID" value="KTC87780.1"/>
    <property type="molecule type" value="Genomic_DNA"/>
</dbReference>
<dbReference type="AlphaFoldDB" id="A0A0W0SWV4"/>
<comment type="subcellular location">
    <subcellularLocation>
        <location evidence="1">Cell membrane</location>
        <topology evidence="1">Multi-pass membrane protein</topology>
    </subcellularLocation>
</comment>
<dbReference type="InterPro" id="IPR002010">
    <property type="entry name" value="T3SS_IM_R"/>
</dbReference>
<feature type="transmembrane region" description="Helical" evidence="7">
    <location>
        <begin position="173"/>
        <end position="200"/>
    </location>
</feature>